<gene>
    <name evidence="1" type="ORF">DT076_12735</name>
</gene>
<dbReference type="AlphaFoldDB" id="A0A367YTR7"/>
<protein>
    <submittedName>
        <fullName evidence="1">Coenzyme F420 biosynthesis-associated protein</fullName>
    </submittedName>
</protein>
<dbReference type="Gene3D" id="1.20.150.30">
    <property type="entry name" value="Zincin-like metallopeptidase, N-terminal domain"/>
    <property type="match status" value="1"/>
</dbReference>
<dbReference type="NCBIfam" id="TIGR03624">
    <property type="entry name" value="putative hydrolase"/>
    <property type="match status" value="1"/>
</dbReference>
<dbReference type="InterPro" id="IPR042271">
    <property type="entry name" value="Zinicin_2_N"/>
</dbReference>
<proteinExistence type="predicted"/>
<organism evidence="1 2">
    <name type="scientific">Desertihabitans brevis</name>
    <dbReference type="NCBI Taxonomy" id="2268447"/>
    <lineage>
        <taxon>Bacteria</taxon>
        <taxon>Bacillati</taxon>
        <taxon>Actinomycetota</taxon>
        <taxon>Actinomycetes</taxon>
        <taxon>Propionibacteriales</taxon>
        <taxon>Propionibacteriaceae</taxon>
        <taxon>Desertihabitans</taxon>
    </lineage>
</organism>
<reference evidence="1 2" key="1">
    <citation type="submission" date="2018-07" db="EMBL/GenBank/DDBJ databases">
        <title>Desertimonas flava gen. nov. sp. nov.</title>
        <authorList>
            <person name="Liu S."/>
        </authorList>
    </citation>
    <scope>NUCLEOTIDE SEQUENCE [LARGE SCALE GENOMIC DNA]</scope>
    <source>
        <strain evidence="1 2">16Sb5-5</strain>
    </source>
</reference>
<evidence type="ECO:0000313" key="2">
    <source>
        <dbReference type="Proteomes" id="UP000252770"/>
    </source>
</evidence>
<keyword evidence="2" id="KW-1185">Reference proteome</keyword>
<dbReference type="EMBL" id="QOUI01000007">
    <property type="protein sequence ID" value="RCK69283.1"/>
    <property type="molecule type" value="Genomic_DNA"/>
</dbReference>
<dbReference type="InterPro" id="IPR022454">
    <property type="entry name" value="CHP03883_F420-assoc"/>
</dbReference>
<dbReference type="PANTHER" id="PTHR39420:SF1">
    <property type="entry name" value="HYDROLASE"/>
    <property type="match status" value="1"/>
</dbReference>
<dbReference type="RefSeq" id="WP_114127138.1">
    <property type="nucleotide sequence ID" value="NZ_QOUI01000007.1"/>
</dbReference>
<evidence type="ECO:0000313" key="1">
    <source>
        <dbReference type="EMBL" id="RCK69283.1"/>
    </source>
</evidence>
<dbReference type="Pfam" id="PF10103">
    <property type="entry name" value="Zincin_2"/>
    <property type="match status" value="1"/>
</dbReference>
<dbReference type="InterPro" id="IPR018766">
    <property type="entry name" value="Zinicin_2"/>
</dbReference>
<dbReference type="Proteomes" id="UP000252770">
    <property type="component" value="Unassembled WGS sequence"/>
</dbReference>
<dbReference type="NCBIfam" id="TIGR03883">
    <property type="entry name" value="DUF2342_F420"/>
    <property type="match status" value="1"/>
</dbReference>
<sequence>MTGEGPGGRLPQLDAALASRTGARLVRPGPRVSPAEAAQVVDALRGHARAAEDHIRETTRLEAPGAGPTLVVDRGRWIEANAATYSRVLADLDGDTRSRPVQSAATSVQLGALLAVLAQRVLGQFDPFDADGRLLLVAPNVVHVERELRVPPEDFRLWVCLHEETHRVQFGHAPWLAEHLRGIAGRLLRSADLGGAETLARLAGQVGRRRGRRSGSAAEGSLAVLLATPEQRELVDQVTAVMSLLEGHADVMMDRVGPAVVPSVRQIRARFSGRRSRRGFDLVVRRLLGLEAKLAQYRDGAAFVRHVVRRRGVDGFNTVFTGPETLPTLAEIHQPARWVQRVGV</sequence>
<accession>A0A367YTR7</accession>
<name>A0A367YTR7_9ACTN</name>
<dbReference type="PANTHER" id="PTHR39420">
    <property type="match status" value="1"/>
</dbReference>
<dbReference type="SUPFAM" id="SSF55486">
    <property type="entry name" value="Metalloproteases ('zincins'), catalytic domain"/>
    <property type="match status" value="1"/>
</dbReference>
<comment type="caution">
    <text evidence="1">The sequence shown here is derived from an EMBL/GenBank/DDBJ whole genome shotgun (WGS) entry which is preliminary data.</text>
</comment>